<gene>
    <name evidence="3" type="ORF">FEM03_23950</name>
</gene>
<protein>
    <submittedName>
        <fullName evidence="3">Uncharacterized protein</fullName>
    </submittedName>
</protein>
<evidence type="ECO:0000313" key="4">
    <source>
        <dbReference type="Proteomes" id="UP000306196"/>
    </source>
</evidence>
<reference evidence="3 4" key="1">
    <citation type="submission" date="2019-05" db="EMBL/GenBank/DDBJ databases">
        <title>Verrucobacter flavum gen. nov., sp. nov. a new member of the family Verrucomicrobiaceae.</title>
        <authorList>
            <person name="Szuroczki S."/>
            <person name="Abbaszade G."/>
            <person name="Szabo A."/>
            <person name="Felfoldi T."/>
            <person name="Schumann P."/>
            <person name="Boka K."/>
            <person name="Keki Z."/>
            <person name="Toumi M."/>
            <person name="Toth E."/>
        </authorList>
    </citation>
    <scope>NUCLEOTIDE SEQUENCE [LARGE SCALE GENOMIC DNA]</scope>
    <source>
        <strain evidence="3 4">MG-N-17</strain>
    </source>
</reference>
<accession>A0A5R8K765</accession>
<evidence type="ECO:0000256" key="1">
    <source>
        <dbReference type="SAM" id="Coils"/>
    </source>
</evidence>
<feature type="coiled-coil region" evidence="1">
    <location>
        <begin position="34"/>
        <end position="61"/>
    </location>
</feature>
<proteinExistence type="predicted"/>
<feature type="chain" id="PRO_5024288464" evidence="2">
    <location>
        <begin position="20"/>
        <end position="361"/>
    </location>
</feature>
<dbReference type="AlphaFoldDB" id="A0A5R8K765"/>
<evidence type="ECO:0000313" key="3">
    <source>
        <dbReference type="EMBL" id="TLD68214.1"/>
    </source>
</evidence>
<dbReference type="RefSeq" id="WP_138088930.1">
    <property type="nucleotide sequence ID" value="NZ_VAUV01000031.1"/>
</dbReference>
<organism evidence="3 4">
    <name type="scientific">Phragmitibacter flavus</name>
    <dbReference type="NCBI Taxonomy" id="2576071"/>
    <lineage>
        <taxon>Bacteria</taxon>
        <taxon>Pseudomonadati</taxon>
        <taxon>Verrucomicrobiota</taxon>
        <taxon>Verrucomicrobiia</taxon>
        <taxon>Verrucomicrobiales</taxon>
        <taxon>Verrucomicrobiaceae</taxon>
        <taxon>Phragmitibacter</taxon>
    </lineage>
</organism>
<keyword evidence="1" id="KW-0175">Coiled coil</keyword>
<sequence length="361" mass="39601">MKRLLPLLAFAPALLSAQTATEPPAAAATATPKVALTADQMANLTKQLDQIEETITKNRDEALGTALSQFRSAAGSEKAAVDLYLSCEKLVEFDRKDRKTTDFQVWKDNNAGMLSDPEFGPAIKLQIEYTLLSLQAQQVEEIDTLIAPLQAFLGRAVGLVQENTKHTASGVVEAADSNKKGNAPRGRQGGQRPAGMTLGILQGGGNRGGGDVKSSVFSRAYQLENYFTRQDWEYVPLNIAGIYSKVILPFYLENKPAEFSAQWDMRINTELSLRKALQSETEFQVYYKQNYPQLVWAKSQSLFSNSINSIQALADMLKIIRENPTHPNASAWVKQLRENVNQVQPTPASPALTEPAAAAVN</sequence>
<dbReference type="OrthoDB" id="190054at2"/>
<dbReference type="Proteomes" id="UP000306196">
    <property type="component" value="Unassembled WGS sequence"/>
</dbReference>
<evidence type="ECO:0000256" key="2">
    <source>
        <dbReference type="SAM" id="SignalP"/>
    </source>
</evidence>
<dbReference type="EMBL" id="VAUV01000031">
    <property type="protein sequence ID" value="TLD68214.1"/>
    <property type="molecule type" value="Genomic_DNA"/>
</dbReference>
<comment type="caution">
    <text evidence="3">The sequence shown here is derived from an EMBL/GenBank/DDBJ whole genome shotgun (WGS) entry which is preliminary data.</text>
</comment>
<keyword evidence="4" id="KW-1185">Reference proteome</keyword>
<keyword evidence="2" id="KW-0732">Signal</keyword>
<feature type="signal peptide" evidence="2">
    <location>
        <begin position="1"/>
        <end position="19"/>
    </location>
</feature>
<name>A0A5R8K765_9BACT</name>